<dbReference type="EMBL" id="JAYMYS010000004">
    <property type="protein sequence ID" value="KAK7396691.1"/>
    <property type="molecule type" value="Genomic_DNA"/>
</dbReference>
<feature type="region of interest" description="Disordered" evidence="1">
    <location>
        <begin position="266"/>
        <end position="298"/>
    </location>
</feature>
<dbReference type="Pfam" id="PF14009">
    <property type="entry name" value="PADRE"/>
    <property type="match status" value="1"/>
</dbReference>
<dbReference type="PANTHER" id="PTHR33148">
    <property type="entry name" value="PLASTID MOVEMENT IMPAIRED PROTEIN-RELATED"/>
    <property type="match status" value="1"/>
</dbReference>
<feature type="compositionally biased region" description="Polar residues" evidence="1">
    <location>
        <begin position="278"/>
        <end position="296"/>
    </location>
</feature>
<evidence type="ECO:0000313" key="2">
    <source>
        <dbReference type="EMBL" id="KAK7396691.1"/>
    </source>
</evidence>
<name>A0AAN9SHR6_PSOTE</name>
<comment type="caution">
    <text evidence="2">The sequence shown here is derived from an EMBL/GenBank/DDBJ whole genome shotgun (WGS) entry which is preliminary data.</text>
</comment>
<organism evidence="2 3">
    <name type="scientific">Psophocarpus tetragonolobus</name>
    <name type="common">Winged bean</name>
    <name type="synonym">Dolichos tetragonolobus</name>
    <dbReference type="NCBI Taxonomy" id="3891"/>
    <lineage>
        <taxon>Eukaryota</taxon>
        <taxon>Viridiplantae</taxon>
        <taxon>Streptophyta</taxon>
        <taxon>Embryophyta</taxon>
        <taxon>Tracheophyta</taxon>
        <taxon>Spermatophyta</taxon>
        <taxon>Magnoliopsida</taxon>
        <taxon>eudicotyledons</taxon>
        <taxon>Gunneridae</taxon>
        <taxon>Pentapetalae</taxon>
        <taxon>rosids</taxon>
        <taxon>fabids</taxon>
        <taxon>Fabales</taxon>
        <taxon>Fabaceae</taxon>
        <taxon>Papilionoideae</taxon>
        <taxon>50 kb inversion clade</taxon>
        <taxon>NPAAA clade</taxon>
        <taxon>indigoferoid/millettioid clade</taxon>
        <taxon>Phaseoleae</taxon>
        <taxon>Psophocarpus</taxon>
    </lineage>
</organism>
<dbReference type="InterPro" id="IPR025322">
    <property type="entry name" value="PADRE_dom"/>
</dbReference>
<dbReference type="AlphaFoldDB" id="A0AAN9SHR6"/>
<feature type="compositionally biased region" description="Basic and acidic residues" evidence="1">
    <location>
        <begin position="158"/>
        <end position="186"/>
    </location>
</feature>
<accession>A0AAN9SHR6</accession>
<keyword evidence="3" id="KW-1185">Reference proteome</keyword>
<evidence type="ECO:0000313" key="3">
    <source>
        <dbReference type="Proteomes" id="UP001386955"/>
    </source>
</evidence>
<protein>
    <submittedName>
        <fullName evidence="2">Uncharacterized protein</fullName>
    </submittedName>
</protein>
<gene>
    <name evidence="2" type="ORF">VNO78_17849</name>
</gene>
<proteinExistence type="predicted"/>
<dbReference type="Proteomes" id="UP001386955">
    <property type="component" value="Unassembled WGS sequence"/>
</dbReference>
<evidence type="ECO:0000256" key="1">
    <source>
        <dbReference type="SAM" id="MobiDB-lite"/>
    </source>
</evidence>
<dbReference type="PANTHER" id="PTHR33148:SF46">
    <property type="entry name" value="EMB|CAB85509.1"/>
    <property type="match status" value="1"/>
</dbReference>
<feature type="region of interest" description="Disordered" evidence="1">
    <location>
        <begin position="129"/>
        <end position="186"/>
    </location>
</feature>
<reference evidence="2 3" key="1">
    <citation type="submission" date="2024-01" db="EMBL/GenBank/DDBJ databases">
        <title>The genomes of 5 underutilized Papilionoideae crops provide insights into root nodulation and disease resistanc.</title>
        <authorList>
            <person name="Jiang F."/>
        </authorList>
    </citation>
    <scope>NUCLEOTIDE SEQUENCE [LARGE SCALE GENOMIC DNA]</scope>
    <source>
        <strain evidence="2">DUOXIRENSHENG_FW03</strain>
        <tissue evidence="2">Leaves</tissue>
    </source>
</reference>
<sequence>MGNCLVLQENVVKIIKTDGKILEYKSSIKVEEVLIQFCGHAISESLTVLRYLEPNTKLVKGQLYYLVPLPPSPKNNKKVRFADPEVQDVHKSNVVRIKLVISKQELQNMLQNGGFSVSKMLSLVHEDKSEDLSQKSEGWKPALESIPEGLRTTQSGRRGSEGDRAWNESGTRAEDRKAGDRSRLGGEAKETYRYRLRGRKSPSDIEKLQQVANIMLLDGENVVKYENAFDEKSFASDIGLLLQSDGSEHDGELEEDETIAMAKLHDPRTKRNEEEESINGSSVNNQPVGSTEQSKCCTKMGPGSMSAITAKGGHFPILEENTFEVVGTKKVDTQETTPKVVEGEGQTEYKNTHEGHAKIARVSGENRPNTGQGHISMELKQNGPQAQAQSACLELIVDEGVANNDVLAKVDTHTNEGSRLATKVISMRTPSPSKEHIQIGNNLNDECIRNRNCIILRNHDNMEAAQIMEIGKKLGVKINESEAVTIQRLKQLQSCDQMEIQEAGKVNHTEVEEGGL</sequence>
<feature type="compositionally biased region" description="Basic and acidic residues" evidence="1">
    <location>
        <begin position="129"/>
        <end position="138"/>
    </location>
</feature>